<gene>
    <name evidence="1" type="ORF">S12H4_16683</name>
</gene>
<dbReference type="EMBL" id="BARW01008088">
    <property type="protein sequence ID" value="GAI80187.1"/>
    <property type="molecule type" value="Genomic_DNA"/>
</dbReference>
<comment type="caution">
    <text evidence="1">The sequence shown here is derived from an EMBL/GenBank/DDBJ whole genome shotgun (WGS) entry which is preliminary data.</text>
</comment>
<organism evidence="1">
    <name type="scientific">marine sediment metagenome</name>
    <dbReference type="NCBI Taxonomy" id="412755"/>
    <lineage>
        <taxon>unclassified sequences</taxon>
        <taxon>metagenomes</taxon>
        <taxon>ecological metagenomes</taxon>
    </lineage>
</organism>
<accession>X1RHF4</accession>
<proteinExistence type="predicted"/>
<evidence type="ECO:0000313" key="1">
    <source>
        <dbReference type="EMBL" id="GAI80187.1"/>
    </source>
</evidence>
<feature type="non-terminal residue" evidence="1">
    <location>
        <position position="35"/>
    </location>
</feature>
<reference evidence="1" key="1">
    <citation type="journal article" date="2014" name="Front. Microbiol.">
        <title>High frequency of phylogenetically diverse reductive dehalogenase-homologous genes in deep subseafloor sedimentary metagenomes.</title>
        <authorList>
            <person name="Kawai M."/>
            <person name="Futagami T."/>
            <person name="Toyoda A."/>
            <person name="Takaki Y."/>
            <person name="Nishi S."/>
            <person name="Hori S."/>
            <person name="Arai W."/>
            <person name="Tsubouchi T."/>
            <person name="Morono Y."/>
            <person name="Uchiyama I."/>
            <person name="Ito T."/>
            <person name="Fujiyama A."/>
            <person name="Inagaki F."/>
            <person name="Takami H."/>
        </authorList>
    </citation>
    <scope>NUCLEOTIDE SEQUENCE</scope>
    <source>
        <strain evidence="1">Expedition CK06-06</strain>
    </source>
</reference>
<name>X1RHF4_9ZZZZ</name>
<sequence>MTLNEVKKSNLMEYARQRYDIKCDASGKASCPFHT</sequence>
<dbReference type="AlphaFoldDB" id="X1RHF4"/>
<protein>
    <submittedName>
        <fullName evidence="1">Uncharacterized protein</fullName>
    </submittedName>
</protein>